<dbReference type="InterPro" id="IPR028978">
    <property type="entry name" value="Chorismate_lyase_/UTRA_dom_sf"/>
</dbReference>
<comment type="caution">
    <text evidence="1">The sequence shown here is derived from an EMBL/GenBank/DDBJ whole genome shotgun (WGS) entry which is preliminary data.</text>
</comment>
<dbReference type="SUPFAM" id="SSF64288">
    <property type="entry name" value="Chorismate lyase-like"/>
    <property type="match status" value="1"/>
</dbReference>
<proteinExistence type="predicted"/>
<dbReference type="Gene3D" id="3.40.1410.10">
    <property type="entry name" value="Chorismate lyase-like"/>
    <property type="match status" value="1"/>
</dbReference>
<name>A0A1C3ENG6_9PLAN</name>
<dbReference type="RefSeq" id="WP_068846238.1">
    <property type="nucleotide sequence ID" value="NZ_LYDR01000039.1"/>
</dbReference>
<dbReference type="Proteomes" id="UP000094828">
    <property type="component" value="Unassembled WGS sequence"/>
</dbReference>
<dbReference type="OrthoDB" id="268218at2"/>
<gene>
    <name evidence="1" type="ORF">A6X21_03640</name>
</gene>
<protein>
    <submittedName>
        <fullName evidence="1">Uncharacterized protein</fullName>
    </submittedName>
</protein>
<evidence type="ECO:0000313" key="1">
    <source>
        <dbReference type="EMBL" id="ODA34765.1"/>
    </source>
</evidence>
<sequence length="178" mass="19855">MNALHSLDALMNPFRSAAPLFTKAVHLPQAVTPEPYAGLLVHHEHMTVAMENFHKDRVDVEVLDRHLEGPILFRKIILRCSTSGVVVQFGLVRFDLRTVSQQVRDEIMAEETPLGRILINHNLLRHVDLNAILELSLGEELAALMEVPAGTTTYGRLATLFCDHQPAVDLLEVSRPLG</sequence>
<organism evidence="1 2">
    <name type="scientific">Planctopirus hydrillae</name>
    <dbReference type="NCBI Taxonomy" id="1841610"/>
    <lineage>
        <taxon>Bacteria</taxon>
        <taxon>Pseudomonadati</taxon>
        <taxon>Planctomycetota</taxon>
        <taxon>Planctomycetia</taxon>
        <taxon>Planctomycetales</taxon>
        <taxon>Planctomycetaceae</taxon>
        <taxon>Planctopirus</taxon>
    </lineage>
</organism>
<dbReference type="EMBL" id="LYDR01000039">
    <property type="protein sequence ID" value="ODA34765.1"/>
    <property type="molecule type" value="Genomic_DNA"/>
</dbReference>
<reference evidence="1 2" key="1">
    <citation type="submission" date="2016-05" db="EMBL/GenBank/DDBJ databases">
        <title>Genomic and physiological characterization of Planctopirus sp. isolated from fresh water lake.</title>
        <authorList>
            <person name="Subhash Y."/>
            <person name="Ramana C."/>
        </authorList>
    </citation>
    <scope>NUCLEOTIDE SEQUENCE [LARGE SCALE GENOMIC DNA]</scope>
    <source>
        <strain evidence="1 2">JC280</strain>
    </source>
</reference>
<dbReference type="STRING" id="1841610.A6X21_03640"/>
<keyword evidence="2" id="KW-1185">Reference proteome</keyword>
<accession>A0A1C3ENG6</accession>
<dbReference type="AlphaFoldDB" id="A0A1C3ENG6"/>
<evidence type="ECO:0000313" key="2">
    <source>
        <dbReference type="Proteomes" id="UP000094828"/>
    </source>
</evidence>